<keyword evidence="2" id="KW-1185">Reference proteome</keyword>
<reference evidence="1 2" key="1">
    <citation type="submission" date="2018-07" db="EMBL/GenBank/DDBJ databases">
        <title>Genomic Encyclopedia of Type Strains, Phase IV (KMG-IV): sequencing the most valuable type-strain genomes for metagenomic binning, comparative biology and taxonomic classification.</title>
        <authorList>
            <person name="Goeker M."/>
        </authorList>
    </citation>
    <scope>NUCLEOTIDE SEQUENCE [LARGE SCALE GENOMIC DNA]</scope>
    <source>
        <strain evidence="1 2">DSM 4134</strain>
    </source>
</reference>
<dbReference type="EMBL" id="QREG01000004">
    <property type="protein sequence ID" value="REE01141.1"/>
    <property type="molecule type" value="Genomic_DNA"/>
</dbReference>
<dbReference type="RefSeq" id="WP_115867227.1">
    <property type="nucleotide sequence ID" value="NZ_QREG01000004.1"/>
</dbReference>
<sequence>MDQNWKITTVYINVWLYKYLKSTQGFTAQNELHIKGTILIPAITERSSKRIHNYFFDKINQKQQLRILSRQQRLDRLYALMRFFTQCFYRDMIQYTVARHNILPHQTALREFLRKMEIYESEYSTEAAYKKWQRSEEYQELKGTSIYSGDQSIKTWNKIKSLVEYGQYQQQLHR</sequence>
<name>A0A3D9L7P7_MARFU</name>
<organism evidence="1 2">
    <name type="scientific">Marinoscillum furvescens DSM 4134</name>
    <dbReference type="NCBI Taxonomy" id="1122208"/>
    <lineage>
        <taxon>Bacteria</taxon>
        <taxon>Pseudomonadati</taxon>
        <taxon>Bacteroidota</taxon>
        <taxon>Cytophagia</taxon>
        <taxon>Cytophagales</taxon>
        <taxon>Reichenbachiellaceae</taxon>
        <taxon>Marinoscillum</taxon>
    </lineage>
</organism>
<evidence type="ECO:0000313" key="1">
    <source>
        <dbReference type="EMBL" id="REE01141.1"/>
    </source>
</evidence>
<accession>A0A3D9L7P7</accession>
<gene>
    <name evidence="1" type="ORF">C7460_104161</name>
</gene>
<evidence type="ECO:0000313" key="2">
    <source>
        <dbReference type="Proteomes" id="UP000256779"/>
    </source>
</evidence>
<dbReference type="Proteomes" id="UP000256779">
    <property type="component" value="Unassembled WGS sequence"/>
</dbReference>
<protein>
    <submittedName>
        <fullName evidence="1">Uncharacterized protein</fullName>
    </submittedName>
</protein>
<proteinExistence type="predicted"/>
<comment type="caution">
    <text evidence="1">The sequence shown here is derived from an EMBL/GenBank/DDBJ whole genome shotgun (WGS) entry which is preliminary data.</text>
</comment>
<dbReference type="AlphaFoldDB" id="A0A3D9L7P7"/>